<reference evidence="2 3" key="1">
    <citation type="journal article" date="2021" name="Elife">
        <title>Chloroplast acquisition without the gene transfer in kleptoplastic sea slugs, Plakobranchus ocellatus.</title>
        <authorList>
            <person name="Maeda T."/>
            <person name="Takahashi S."/>
            <person name="Yoshida T."/>
            <person name="Shimamura S."/>
            <person name="Takaki Y."/>
            <person name="Nagai Y."/>
            <person name="Toyoda A."/>
            <person name="Suzuki Y."/>
            <person name="Arimoto A."/>
            <person name="Ishii H."/>
            <person name="Satoh N."/>
            <person name="Nishiyama T."/>
            <person name="Hasebe M."/>
            <person name="Maruyama T."/>
            <person name="Minagawa J."/>
            <person name="Obokata J."/>
            <person name="Shigenobu S."/>
        </authorList>
    </citation>
    <scope>NUCLEOTIDE SEQUENCE [LARGE SCALE GENOMIC DNA]</scope>
</reference>
<sequence>MIDITVTWVGWVKSFQQLPSKNIKVISKSIVIIITSTTTTTITINAIIIFIINITTTPSSSSSSSVSNRVLLCECHTSVDILVDPCLKAVSTADWVEDVNATVHADFKLEPANPESIQTETHEAFIIAGVNLNEDLGEDLAGSRSLFDKLVNLLP</sequence>
<keyword evidence="1" id="KW-0812">Transmembrane</keyword>
<evidence type="ECO:0000313" key="2">
    <source>
        <dbReference type="EMBL" id="GFR89380.1"/>
    </source>
</evidence>
<protein>
    <submittedName>
        <fullName evidence="2">Uncharacterized protein</fullName>
    </submittedName>
</protein>
<dbReference type="EMBL" id="BMAT01001622">
    <property type="protein sequence ID" value="GFR89380.1"/>
    <property type="molecule type" value="Genomic_DNA"/>
</dbReference>
<comment type="caution">
    <text evidence="2">The sequence shown here is derived from an EMBL/GenBank/DDBJ whole genome shotgun (WGS) entry which is preliminary data.</text>
</comment>
<evidence type="ECO:0000256" key="1">
    <source>
        <dbReference type="SAM" id="Phobius"/>
    </source>
</evidence>
<proteinExistence type="predicted"/>
<accession>A0AAV4GW36</accession>
<keyword evidence="1" id="KW-0472">Membrane</keyword>
<organism evidence="2 3">
    <name type="scientific">Elysia marginata</name>
    <dbReference type="NCBI Taxonomy" id="1093978"/>
    <lineage>
        <taxon>Eukaryota</taxon>
        <taxon>Metazoa</taxon>
        <taxon>Spiralia</taxon>
        <taxon>Lophotrochozoa</taxon>
        <taxon>Mollusca</taxon>
        <taxon>Gastropoda</taxon>
        <taxon>Heterobranchia</taxon>
        <taxon>Euthyneura</taxon>
        <taxon>Panpulmonata</taxon>
        <taxon>Sacoglossa</taxon>
        <taxon>Placobranchoidea</taxon>
        <taxon>Plakobranchidae</taxon>
        <taxon>Elysia</taxon>
    </lineage>
</organism>
<dbReference type="AlphaFoldDB" id="A0AAV4GW36"/>
<gene>
    <name evidence="2" type="ORF">ElyMa_000793300</name>
</gene>
<keyword evidence="3" id="KW-1185">Reference proteome</keyword>
<feature type="transmembrane region" description="Helical" evidence="1">
    <location>
        <begin position="30"/>
        <end position="52"/>
    </location>
</feature>
<name>A0AAV4GW36_9GAST</name>
<keyword evidence="1" id="KW-1133">Transmembrane helix</keyword>
<dbReference type="Proteomes" id="UP000762676">
    <property type="component" value="Unassembled WGS sequence"/>
</dbReference>
<evidence type="ECO:0000313" key="3">
    <source>
        <dbReference type="Proteomes" id="UP000762676"/>
    </source>
</evidence>